<dbReference type="InterPro" id="IPR036063">
    <property type="entry name" value="Smr_dom_sf"/>
</dbReference>
<feature type="compositionally biased region" description="Basic and acidic residues" evidence="1">
    <location>
        <begin position="108"/>
        <end position="126"/>
    </location>
</feature>
<feature type="region of interest" description="Disordered" evidence="1">
    <location>
        <begin position="1"/>
        <end position="61"/>
    </location>
</feature>
<dbReference type="SUPFAM" id="SSF160443">
    <property type="entry name" value="SMR domain-like"/>
    <property type="match status" value="1"/>
</dbReference>
<evidence type="ECO:0000256" key="1">
    <source>
        <dbReference type="SAM" id="MobiDB-lite"/>
    </source>
</evidence>
<feature type="region of interest" description="Disordered" evidence="1">
    <location>
        <begin position="191"/>
        <end position="264"/>
    </location>
</feature>
<reference evidence="3" key="2">
    <citation type="journal article" date="2021" name="PeerJ">
        <title>Extensive microbial diversity within the chicken gut microbiome revealed by metagenomics and culture.</title>
        <authorList>
            <person name="Gilroy R."/>
            <person name="Ravi A."/>
            <person name="Getino M."/>
            <person name="Pursley I."/>
            <person name="Horton D.L."/>
            <person name="Alikhan N.F."/>
            <person name="Baker D."/>
            <person name="Gharbi K."/>
            <person name="Hall N."/>
            <person name="Watson M."/>
            <person name="Adriaenssens E.M."/>
            <person name="Foster-Nyarko E."/>
            <person name="Jarju S."/>
            <person name="Secka A."/>
            <person name="Antonio M."/>
            <person name="Oren A."/>
            <person name="Chaudhuri R.R."/>
            <person name="La Ragione R."/>
            <person name="Hildebrand F."/>
            <person name="Pallen M.J."/>
        </authorList>
    </citation>
    <scope>NUCLEOTIDE SEQUENCE</scope>
    <source>
        <strain evidence="3">14700</strain>
    </source>
</reference>
<feature type="region of interest" description="Disordered" evidence="1">
    <location>
        <begin position="288"/>
        <end position="317"/>
    </location>
</feature>
<evidence type="ECO:0000313" key="4">
    <source>
        <dbReference type="Proteomes" id="UP000810292"/>
    </source>
</evidence>
<name>A0A9D9IBZ3_9SPIO</name>
<dbReference type="AlphaFoldDB" id="A0A9D9IBZ3"/>
<feature type="compositionally biased region" description="Basic and acidic residues" evidence="1">
    <location>
        <begin position="205"/>
        <end position="218"/>
    </location>
</feature>
<dbReference type="PROSITE" id="PS50828">
    <property type="entry name" value="SMR"/>
    <property type="match status" value="1"/>
</dbReference>
<feature type="domain" description="Smr" evidence="2">
    <location>
        <begin position="368"/>
        <end position="449"/>
    </location>
</feature>
<dbReference type="SMART" id="SM00463">
    <property type="entry name" value="SMR"/>
    <property type="match status" value="1"/>
</dbReference>
<sequence>MSKKKMKAGDIKRRLASDEENLSPFASIKLVPKKEEEKKTERKPAVKSTPKKPSEIVQGYNPSSSFADILYAYEHTGNPYAMPSKANTKKIAESKTDFGAILDKWEGRSSDKKTAKKTNKPEEKKSTYKPTKSFEDILSAFEGKPVKNTEEAIEKEVVEDIVDDTLFRKETEDEKKACNVSWSIFGGKNEDFVRKEEGEKEPEEESPKEKEPPKRVSEPYKATKSFAEILSSFEGKKTEPEKVDISESEVKKEPEEKKAEEILSDNLFRKESDDEKRAPEAVWSVFGNNRIPKRKDSSASVPQQPEMQKEENRSAYHATKDFSSILSNYEKKAPEKTFDEIMKEKGEKEKKPQLTISKLRTMMPQATLDLHGYTLDEADKAVKEFLEECQKNHLRKISIITGKGLHSEDGVGVLKDAVTKILNDSDIVSEKNSAPLSAGGSGALWIILKETQRSL</sequence>
<dbReference type="InterPro" id="IPR002625">
    <property type="entry name" value="Smr_dom"/>
</dbReference>
<evidence type="ECO:0000259" key="2">
    <source>
        <dbReference type="PROSITE" id="PS50828"/>
    </source>
</evidence>
<dbReference type="Pfam" id="PF01713">
    <property type="entry name" value="Smr"/>
    <property type="match status" value="1"/>
</dbReference>
<accession>A0A9D9IBZ3</accession>
<feature type="compositionally biased region" description="Basic and acidic residues" evidence="1">
    <location>
        <begin position="307"/>
        <end position="317"/>
    </location>
</feature>
<dbReference type="PANTHER" id="PTHR35562:SF2">
    <property type="entry name" value="DNA ENDONUCLEASE SMRA-RELATED"/>
    <property type="match status" value="1"/>
</dbReference>
<comment type="caution">
    <text evidence="3">The sequence shown here is derived from an EMBL/GenBank/DDBJ whole genome shotgun (WGS) entry which is preliminary data.</text>
</comment>
<reference evidence="3" key="1">
    <citation type="submission" date="2020-10" db="EMBL/GenBank/DDBJ databases">
        <authorList>
            <person name="Gilroy R."/>
        </authorList>
    </citation>
    <scope>NUCLEOTIDE SEQUENCE</scope>
    <source>
        <strain evidence="3">14700</strain>
    </source>
</reference>
<feature type="compositionally biased region" description="Basic and acidic residues" evidence="1">
    <location>
        <begin position="234"/>
        <end position="264"/>
    </location>
</feature>
<protein>
    <submittedName>
        <fullName evidence="3">Smr/MutS family protein</fullName>
    </submittedName>
</protein>
<feature type="compositionally biased region" description="Basic and acidic residues" evidence="1">
    <location>
        <begin position="7"/>
        <end position="17"/>
    </location>
</feature>
<dbReference type="Proteomes" id="UP000810292">
    <property type="component" value="Unassembled WGS sequence"/>
</dbReference>
<proteinExistence type="predicted"/>
<evidence type="ECO:0000313" key="3">
    <source>
        <dbReference type="EMBL" id="MBO8469799.1"/>
    </source>
</evidence>
<dbReference type="Gene3D" id="3.30.1370.110">
    <property type="match status" value="1"/>
</dbReference>
<organism evidence="3 4">
    <name type="scientific">Candidatus Ornithospirochaeta stercoravium</name>
    <dbReference type="NCBI Taxonomy" id="2840897"/>
    <lineage>
        <taxon>Bacteria</taxon>
        <taxon>Pseudomonadati</taxon>
        <taxon>Spirochaetota</taxon>
        <taxon>Spirochaetia</taxon>
        <taxon>Spirochaetales</taxon>
        <taxon>Spirochaetaceae</taxon>
        <taxon>Spirochaetaceae incertae sedis</taxon>
        <taxon>Candidatus Ornithospirochaeta</taxon>
    </lineage>
</organism>
<dbReference type="GO" id="GO:0004520">
    <property type="term" value="F:DNA endonuclease activity"/>
    <property type="evidence" value="ECO:0007669"/>
    <property type="project" value="TreeGrafter"/>
</dbReference>
<dbReference type="EMBL" id="JADIMF010000142">
    <property type="protein sequence ID" value="MBO8469799.1"/>
    <property type="molecule type" value="Genomic_DNA"/>
</dbReference>
<dbReference type="PANTHER" id="PTHR35562">
    <property type="entry name" value="DNA ENDONUCLEASE SMRA-RELATED"/>
    <property type="match status" value="1"/>
</dbReference>
<feature type="region of interest" description="Disordered" evidence="1">
    <location>
        <begin position="108"/>
        <end position="131"/>
    </location>
</feature>
<gene>
    <name evidence="3" type="ORF">IAA72_08455</name>
</gene>
<feature type="compositionally biased region" description="Basic and acidic residues" evidence="1">
    <location>
        <begin position="32"/>
        <end position="44"/>
    </location>
</feature>